<dbReference type="Proteomes" id="UP000297396">
    <property type="component" value="Unassembled WGS sequence"/>
</dbReference>
<evidence type="ECO:0000313" key="5">
    <source>
        <dbReference type="Proteomes" id="UP000297396"/>
    </source>
</evidence>
<evidence type="ECO:0000313" key="4">
    <source>
        <dbReference type="Proteomes" id="UP000036270"/>
    </source>
</evidence>
<dbReference type="PROSITE" id="PS50005">
    <property type="entry name" value="TPR"/>
    <property type="match status" value="1"/>
</dbReference>
<protein>
    <submittedName>
        <fullName evidence="3">DUF4810 domain-containing protein</fullName>
    </submittedName>
</protein>
<evidence type="ECO:0000313" key="2">
    <source>
        <dbReference type="EMBL" id="KMK51447.1"/>
    </source>
</evidence>
<dbReference type="InterPro" id="IPR014508">
    <property type="entry name" value="UCP020555_TPR-like"/>
</dbReference>
<evidence type="ECO:0000256" key="1">
    <source>
        <dbReference type="PROSITE-ProRule" id="PRU00339"/>
    </source>
</evidence>
<dbReference type="OrthoDB" id="9800218at2"/>
<feature type="repeat" description="TPR" evidence="1">
    <location>
        <begin position="69"/>
        <end position="102"/>
    </location>
</feature>
<dbReference type="Pfam" id="PF16068">
    <property type="entry name" value="DUF4810"/>
    <property type="match status" value="1"/>
</dbReference>
<dbReference type="AlphaFoldDB" id="A0A0J5S3S5"/>
<dbReference type="RefSeq" id="WP_047976926.1">
    <property type="nucleotide sequence ID" value="NZ_JADGLC010000013.1"/>
</dbReference>
<dbReference type="InterPro" id="IPR011990">
    <property type="entry name" value="TPR-like_helical_dom_sf"/>
</dbReference>
<dbReference type="EMBL" id="SPPA01000013">
    <property type="protein sequence ID" value="TFV10122.1"/>
    <property type="molecule type" value="Genomic_DNA"/>
</dbReference>
<gene>
    <name evidence="3" type="ORF">E4T80_06795</name>
    <name evidence="2" type="ORF">RO21_06175</name>
</gene>
<accession>A0A0J5S3S5</accession>
<name>A0A0J5S3S5_9PAST</name>
<dbReference type="PIRSF" id="PIRSF020555">
    <property type="entry name" value="UCP020555"/>
    <property type="match status" value="1"/>
</dbReference>
<evidence type="ECO:0000313" key="3">
    <source>
        <dbReference type="EMBL" id="TFV10122.1"/>
    </source>
</evidence>
<keyword evidence="4" id="KW-1185">Reference proteome</keyword>
<dbReference type="Proteomes" id="UP000036270">
    <property type="component" value="Unassembled WGS sequence"/>
</dbReference>
<reference evidence="3 5" key="2">
    <citation type="submission" date="2019-03" db="EMBL/GenBank/DDBJ databases">
        <title>Diversity of the mouse oral microbiome.</title>
        <authorList>
            <person name="Joseph S."/>
            <person name="Aduse-Opoku J."/>
            <person name="Curtis M."/>
            <person name="Wade W."/>
            <person name="Hashim A."/>
        </authorList>
    </citation>
    <scope>NUCLEOTIDE SEQUENCE [LARGE SCALE GENOMIC DNA]</scope>
    <source>
        <strain evidence="3 5">WT12</strain>
    </source>
</reference>
<dbReference type="STRING" id="67855.RO21_06175"/>
<comment type="caution">
    <text evidence="2">The sequence shown here is derived from an EMBL/GenBank/DDBJ whole genome shotgun (WGS) entry which is preliminary data.</text>
</comment>
<dbReference type="InterPro" id="IPR019734">
    <property type="entry name" value="TPR_rpt"/>
</dbReference>
<organism evidence="2 4">
    <name type="scientific">Muribacter muris</name>
    <dbReference type="NCBI Taxonomy" id="67855"/>
    <lineage>
        <taxon>Bacteria</taxon>
        <taxon>Pseudomonadati</taxon>
        <taxon>Pseudomonadota</taxon>
        <taxon>Gammaproteobacteria</taxon>
        <taxon>Pasteurellales</taxon>
        <taxon>Pasteurellaceae</taxon>
        <taxon>Muribacter</taxon>
    </lineage>
</organism>
<dbReference type="PROSITE" id="PS51257">
    <property type="entry name" value="PROKAR_LIPOPROTEIN"/>
    <property type="match status" value="1"/>
</dbReference>
<keyword evidence="1" id="KW-0802">TPR repeat</keyword>
<reference evidence="2 4" key="1">
    <citation type="submission" date="2014-12" db="EMBL/GenBank/DDBJ databases">
        <title>Reclassification of Actinobacillus muris as Muribacter muris.</title>
        <authorList>
            <person name="Christensen H."/>
            <person name="Nicklas W."/>
            <person name="Bisgaard M."/>
        </authorList>
    </citation>
    <scope>NUCLEOTIDE SEQUENCE [LARGE SCALE GENOMIC DNA]</scope>
    <source>
        <strain evidence="2 4">Ackerman80-443D</strain>
    </source>
</reference>
<dbReference type="EMBL" id="JWIZ01000034">
    <property type="protein sequence ID" value="KMK51447.1"/>
    <property type="molecule type" value="Genomic_DNA"/>
</dbReference>
<sequence length="119" mass="13343">MIINKKLAMIVCIMGLTACGTRSEKHSIYHWDSDYSQSVYQTLLQEGNPQEQLQSLEQMVAKGEGKTPPGLYAQIGLLYNQIGNVSKAKEAFTKETQLFPESKQYIQFLLTNGVKGVKK</sequence>
<dbReference type="Gene3D" id="1.25.40.10">
    <property type="entry name" value="Tetratricopeptide repeat domain"/>
    <property type="match status" value="1"/>
</dbReference>
<dbReference type="PATRIC" id="fig|67855.3.peg.1221"/>
<proteinExistence type="predicted"/>